<dbReference type="PANTHER" id="PTHR45670">
    <property type="entry name" value="E3 UBIQUITIN-PROTEIN LIGASE TRIP12"/>
    <property type="match status" value="1"/>
</dbReference>
<evidence type="ECO:0000256" key="7">
    <source>
        <dbReference type="SAM" id="MobiDB-lite"/>
    </source>
</evidence>
<dbReference type="Pfam" id="PF00632">
    <property type="entry name" value="HECT"/>
    <property type="match status" value="1"/>
</dbReference>
<dbReference type="Gene3D" id="1.25.10.10">
    <property type="entry name" value="Leucine-rich Repeat Variant"/>
    <property type="match status" value="1"/>
</dbReference>
<organism evidence="9 10">
    <name type="scientific">Iris pallida</name>
    <name type="common">Sweet iris</name>
    <dbReference type="NCBI Taxonomy" id="29817"/>
    <lineage>
        <taxon>Eukaryota</taxon>
        <taxon>Viridiplantae</taxon>
        <taxon>Streptophyta</taxon>
        <taxon>Embryophyta</taxon>
        <taxon>Tracheophyta</taxon>
        <taxon>Spermatophyta</taxon>
        <taxon>Magnoliopsida</taxon>
        <taxon>Liliopsida</taxon>
        <taxon>Asparagales</taxon>
        <taxon>Iridaceae</taxon>
        <taxon>Iridoideae</taxon>
        <taxon>Irideae</taxon>
        <taxon>Iris</taxon>
    </lineage>
</organism>
<comment type="catalytic activity">
    <reaction evidence="1">
        <text>S-ubiquitinyl-[E2 ubiquitin-conjugating enzyme]-L-cysteine + [acceptor protein]-L-lysine = [E2 ubiquitin-conjugating enzyme]-L-cysteine + N(6)-ubiquitinyl-[acceptor protein]-L-lysine.</text>
        <dbReference type="EC" id="2.3.2.26"/>
    </reaction>
</comment>
<evidence type="ECO:0000313" key="10">
    <source>
        <dbReference type="Proteomes" id="UP001140949"/>
    </source>
</evidence>
<dbReference type="CDD" id="cd00078">
    <property type="entry name" value="HECTc"/>
    <property type="match status" value="1"/>
</dbReference>
<evidence type="ECO:0000256" key="6">
    <source>
        <dbReference type="PROSITE-ProRule" id="PRU00104"/>
    </source>
</evidence>
<name>A0AAX6HNW4_IRIPA</name>
<proteinExistence type="inferred from homology"/>
<evidence type="ECO:0000256" key="3">
    <source>
        <dbReference type="ARBA" id="ARBA00012485"/>
    </source>
</evidence>
<dbReference type="Pfam" id="PF25579">
    <property type="entry name" value="TPR_TRIP12_N"/>
    <property type="match status" value="1"/>
</dbReference>
<dbReference type="InterPro" id="IPR016024">
    <property type="entry name" value="ARM-type_fold"/>
</dbReference>
<keyword evidence="10" id="KW-1185">Reference proteome</keyword>
<feature type="region of interest" description="Disordered" evidence="7">
    <location>
        <begin position="1"/>
        <end position="20"/>
    </location>
</feature>
<dbReference type="PANTHER" id="PTHR45670:SF10">
    <property type="entry name" value="E3 UBIQUITIN-PROTEIN LIGASE UPL4"/>
    <property type="match status" value="1"/>
</dbReference>
<dbReference type="InterPro" id="IPR035983">
    <property type="entry name" value="Hect_E3_ubiquitin_ligase"/>
</dbReference>
<dbReference type="SUPFAM" id="SSF56204">
    <property type="entry name" value="Hect, E3 ligase catalytic domain"/>
    <property type="match status" value="1"/>
</dbReference>
<comment type="caution">
    <text evidence="9">The sequence shown here is derived from an EMBL/GenBank/DDBJ whole genome shotgun (WGS) entry which is preliminary data.</text>
</comment>
<evidence type="ECO:0000256" key="2">
    <source>
        <dbReference type="ARBA" id="ARBA00006331"/>
    </source>
</evidence>
<dbReference type="EMBL" id="JANAVB010007399">
    <property type="protein sequence ID" value="KAJ6842700.1"/>
    <property type="molecule type" value="Genomic_DNA"/>
</dbReference>
<evidence type="ECO:0000256" key="5">
    <source>
        <dbReference type="ARBA" id="ARBA00022786"/>
    </source>
</evidence>
<evidence type="ECO:0000256" key="1">
    <source>
        <dbReference type="ARBA" id="ARBA00000885"/>
    </source>
</evidence>
<dbReference type="SUPFAM" id="SSF48371">
    <property type="entry name" value="ARM repeat"/>
    <property type="match status" value="1"/>
</dbReference>
<dbReference type="Gene3D" id="3.90.1750.10">
    <property type="entry name" value="Hect, E3 ligase catalytic domains"/>
    <property type="match status" value="1"/>
</dbReference>
<dbReference type="EC" id="2.3.2.26" evidence="3"/>
<feature type="domain" description="HECT" evidence="8">
    <location>
        <begin position="1033"/>
        <end position="1413"/>
    </location>
</feature>
<dbReference type="GO" id="GO:0061630">
    <property type="term" value="F:ubiquitin protein ligase activity"/>
    <property type="evidence" value="ECO:0007669"/>
    <property type="project" value="UniProtKB-EC"/>
</dbReference>
<sequence>MASSSSDEGSDDGGGSYDGGDGEVLSVLPTILPGLSPGADPSKSFAALTGLCDLLVFTEYVEDLRAVPLDGVVPGLVRLLAAGGGAVSNDVMLLSARAMKLFLDLVPASAEAVVRHGGVEALARKMTAIEYLDLAEECLLALEKLSRSKPEACLKAGVIMAVLGFIDFFELSNQRTAVSTAANLCKQIPDNYLSIVIGAVPTLTNLLQYEDRRIVESAAISLMGVSESFSNSSELVDELCKNGVVEKSLKLISSDGLIKLSKDTCTGLLVMLVRLAASSLVAIRTLFEMNVSRILGSILKSCDHSQNTPSLLSDGKYYNQVEVVLKLCNQLIPNVEKSDQDMQLILQKKKIIVEQPMFLDQFAMEIVPVLIKMVNSGGNTNITFGCVSIIENMTYFMAPIMVQESLKKDNMPRFLAGLLSRKDHHVLISTLRIVENLLKKLPEVFLDLFVKEGVIHAICALSELVDHSQPPSSHIGVRENKVSGLDISSCLCYAFGSSSCLSSSEVKTCRFKKHTLPTLAKHIKFAFFTSVNSKMGCTETLQKLKTFSTKLETDVNISVADWVREEDHLCHILDQVMKELQRKETMSTFEFIESGIVKAFAHYLSNGKYIQRSLDNYNLDDYCVVVNRLQAFASLLLSGQSLQDIPITSLIQYLQNALSALEHFPVIWSSAYKPKSRHTHIPSRQSTKHPCLKVRFVKEEEENDLCYYDNILTVEFSSSFDAIEESLWPKVNKNKFQMQSLAKGFIHQSRKLITPKNPGELVKQAESRRISASGSNEDDTRTNLIFLLDGKQLDRSMSLYQAILQVKINADPDLMVGRTFWDEVHIVTFRMRKKLKMADLQMSFDTLQSSLSWCKVKLSWQKASFFSSLLLAELPCTLEKSNSSYDILFLLKILEGLNRFSFQVLSYERSNAFAEGRIKNFDDLKVTVTPVAQTEFISSKLTDKLQQQMQDPLALSSATMPSWCRQLMEVCPFLFSFEARWKYFYLDVSVLPRNLVQHSERSGVTVLPRKKLTVDRKNVMGSAAKVMSWRGDKKVLLEIEYKGEVGTGLGPTLEFYTLVSHEFQKVGLGMWRGDQIIFPSNSNLNAGGIVNSSDFVIAPYGLFPRPWSKAKKSSNGIKFSRVLETFSLLGELIARAIQDGRILDLPFPKAFYKLMLEKELDIYDIHSFDPELGTILVEFQALANRKRFLESSSGEFSSDVSNLLFRNTRIEDLCIEFSTLPGYPDYTFASRRKSHMVNINNLEGYVSLVVDATVRSGISRQLDAFKSGFNKVFPLKTLQIFSEEELERMLCGEQDAWNLTELVDHINFDHGYSSSSLPAMNFIEIIQEFKCQERRAFLQFLTGSPRLPPGGFAALKPKLTVVCKHCTADVDQELPSAMTCANYLKLPPYTSKEKMMEKMFYAMLEGQGSFHLS</sequence>
<dbReference type="GO" id="GO:0000209">
    <property type="term" value="P:protein polyubiquitination"/>
    <property type="evidence" value="ECO:0007669"/>
    <property type="project" value="TreeGrafter"/>
</dbReference>
<gene>
    <name evidence="9" type="ORF">M6B38_298145</name>
</gene>
<evidence type="ECO:0000256" key="4">
    <source>
        <dbReference type="ARBA" id="ARBA00022679"/>
    </source>
</evidence>
<dbReference type="PROSITE" id="PS50237">
    <property type="entry name" value="HECT"/>
    <property type="match status" value="1"/>
</dbReference>
<keyword evidence="4" id="KW-0808">Transferase</keyword>
<dbReference type="InterPro" id="IPR045322">
    <property type="entry name" value="HECTD1/TRIP12-like"/>
</dbReference>
<dbReference type="InterPro" id="IPR057948">
    <property type="entry name" value="TPR_TRIP12_N"/>
</dbReference>
<accession>A0AAX6HNW4</accession>
<dbReference type="Proteomes" id="UP001140949">
    <property type="component" value="Unassembled WGS sequence"/>
</dbReference>
<dbReference type="InterPro" id="IPR011989">
    <property type="entry name" value="ARM-like"/>
</dbReference>
<feature type="active site" description="Glycyl thioester intermediate" evidence="6">
    <location>
        <position position="1380"/>
    </location>
</feature>
<dbReference type="GO" id="GO:0043161">
    <property type="term" value="P:proteasome-mediated ubiquitin-dependent protein catabolic process"/>
    <property type="evidence" value="ECO:0007669"/>
    <property type="project" value="TreeGrafter"/>
</dbReference>
<protein>
    <recommendedName>
        <fullName evidence="3">HECT-type E3 ubiquitin transferase</fullName>
        <ecNumber evidence="3">2.3.2.26</ecNumber>
    </recommendedName>
</protein>
<dbReference type="SMART" id="SM00119">
    <property type="entry name" value="HECTc"/>
    <property type="match status" value="1"/>
</dbReference>
<evidence type="ECO:0000259" key="8">
    <source>
        <dbReference type="PROSITE" id="PS50237"/>
    </source>
</evidence>
<reference evidence="9" key="2">
    <citation type="submission" date="2023-04" db="EMBL/GenBank/DDBJ databases">
        <authorList>
            <person name="Bruccoleri R.E."/>
            <person name="Oakeley E.J."/>
            <person name="Faust A.-M."/>
            <person name="Dessus-Babus S."/>
            <person name="Altorfer M."/>
            <person name="Burckhardt D."/>
            <person name="Oertli M."/>
            <person name="Naumann U."/>
            <person name="Petersen F."/>
            <person name="Wong J."/>
        </authorList>
    </citation>
    <scope>NUCLEOTIDE SEQUENCE</scope>
    <source>
        <strain evidence="9">GSM-AAB239-AS_SAM_17_03QT</strain>
        <tissue evidence="9">Leaf</tissue>
    </source>
</reference>
<dbReference type="InterPro" id="IPR000569">
    <property type="entry name" value="HECT_dom"/>
</dbReference>
<evidence type="ECO:0000313" key="9">
    <source>
        <dbReference type="EMBL" id="KAJ6842700.1"/>
    </source>
</evidence>
<comment type="similarity">
    <text evidence="2">Belongs to the UPL family. K-HECT subfamily.</text>
</comment>
<keyword evidence="5 6" id="KW-0833">Ubl conjugation pathway</keyword>
<reference evidence="9" key="1">
    <citation type="journal article" date="2023" name="GigaByte">
        <title>Genome assembly of the bearded iris, Iris pallida Lam.</title>
        <authorList>
            <person name="Bruccoleri R.E."/>
            <person name="Oakeley E.J."/>
            <person name="Faust A.M.E."/>
            <person name="Altorfer M."/>
            <person name="Dessus-Babus S."/>
            <person name="Burckhardt D."/>
            <person name="Oertli M."/>
            <person name="Naumann U."/>
            <person name="Petersen F."/>
            <person name="Wong J."/>
        </authorList>
    </citation>
    <scope>NUCLEOTIDE SEQUENCE</scope>
    <source>
        <strain evidence="9">GSM-AAB239-AS_SAM_17_03QT</strain>
    </source>
</reference>
<dbReference type="Gene3D" id="3.30.2410.10">
    <property type="entry name" value="Hect, E3 ligase catalytic domain"/>
    <property type="match status" value="1"/>
</dbReference>